<dbReference type="PANTHER" id="PTHR11584:SF394">
    <property type="entry name" value="APOPTOTIC SIGNAL-REGULATING KINASE 1, ISOFORM C"/>
    <property type="match status" value="1"/>
</dbReference>
<dbReference type="InterPro" id="IPR025136">
    <property type="entry name" value="MAP3K_TRAF-bd"/>
</dbReference>
<evidence type="ECO:0000256" key="4">
    <source>
        <dbReference type="ARBA" id="ARBA00022777"/>
    </source>
</evidence>
<evidence type="ECO:0000313" key="9">
    <source>
        <dbReference type="Proteomes" id="UP001626550"/>
    </source>
</evidence>
<gene>
    <name evidence="8" type="primary">PK92B</name>
    <name evidence="8" type="ORF">Ciccas_005903</name>
</gene>
<protein>
    <submittedName>
        <fullName evidence="8">Protein kinase kinase kinase</fullName>
    </submittedName>
</protein>
<evidence type="ECO:0000313" key="8">
    <source>
        <dbReference type="EMBL" id="KAL3315473.1"/>
    </source>
</evidence>
<dbReference type="GO" id="GO:0004674">
    <property type="term" value="F:protein serine/threonine kinase activity"/>
    <property type="evidence" value="ECO:0007669"/>
    <property type="project" value="UniProtKB-KW"/>
</dbReference>
<keyword evidence="9" id="KW-1185">Reference proteome</keyword>
<dbReference type="InterPro" id="IPR017441">
    <property type="entry name" value="Protein_kinase_ATP_BS"/>
</dbReference>
<evidence type="ECO:0000256" key="5">
    <source>
        <dbReference type="ARBA" id="ARBA00022840"/>
    </source>
</evidence>
<dbReference type="Proteomes" id="UP001626550">
    <property type="component" value="Unassembled WGS sequence"/>
</dbReference>
<keyword evidence="2" id="KW-0808">Transferase</keyword>
<dbReference type="GO" id="GO:0035556">
    <property type="term" value="P:intracellular signal transduction"/>
    <property type="evidence" value="ECO:0007669"/>
    <property type="project" value="UniProtKB-ARBA"/>
</dbReference>
<organism evidence="8 9">
    <name type="scientific">Cichlidogyrus casuarinus</name>
    <dbReference type="NCBI Taxonomy" id="1844966"/>
    <lineage>
        <taxon>Eukaryota</taxon>
        <taxon>Metazoa</taxon>
        <taxon>Spiralia</taxon>
        <taxon>Lophotrochozoa</taxon>
        <taxon>Platyhelminthes</taxon>
        <taxon>Monogenea</taxon>
        <taxon>Monopisthocotylea</taxon>
        <taxon>Dactylogyridea</taxon>
        <taxon>Ancyrocephalidae</taxon>
        <taxon>Cichlidogyrus</taxon>
    </lineage>
</organism>
<keyword evidence="5 6" id="KW-0067">ATP-binding</keyword>
<dbReference type="EMBL" id="JBJKFK010000746">
    <property type="protein sequence ID" value="KAL3315473.1"/>
    <property type="molecule type" value="Genomic_DNA"/>
</dbReference>
<keyword evidence="1" id="KW-0723">Serine/threonine-protein kinase</keyword>
<evidence type="ECO:0000256" key="3">
    <source>
        <dbReference type="ARBA" id="ARBA00022741"/>
    </source>
</evidence>
<comment type="caution">
    <text evidence="8">The sequence shown here is derived from an EMBL/GenBank/DDBJ whole genome shotgun (WGS) entry which is preliminary data.</text>
</comment>
<name>A0ABD2Q7C6_9PLAT</name>
<evidence type="ECO:0000256" key="2">
    <source>
        <dbReference type="ARBA" id="ARBA00022679"/>
    </source>
</evidence>
<keyword evidence="3 6" id="KW-0547">Nucleotide-binding</keyword>
<dbReference type="GO" id="GO:0005524">
    <property type="term" value="F:ATP binding"/>
    <property type="evidence" value="ECO:0007669"/>
    <property type="project" value="UniProtKB-UniRule"/>
</dbReference>
<dbReference type="AlphaFoldDB" id="A0ABD2Q7C6"/>
<feature type="binding site" evidence="6">
    <location>
        <position position="534"/>
    </location>
    <ligand>
        <name>ATP</name>
        <dbReference type="ChEBI" id="CHEBI:30616"/>
    </ligand>
</feature>
<accession>A0ABD2Q7C6</accession>
<evidence type="ECO:0000256" key="1">
    <source>
        <dbReference type="ARBA" id="ARBA00022527"/>
    </source>
</evidence>
<dbReference type="Pfam" id="PF13281">
    <property type="entry name" value="MAP3K_TRAF_bd"/>
    <property type="match status" value="1"/>
</dbReference>
<dbReference type="PANTHER" id="PTHR11584">
    <property type="entry name" value="SERINE/THREONINE PROTEIN KINASE"/>
    <property type="match status" value="1"/>
</dbReference>
<reference evidence="8 9" key="1">
    <citation type="submission" date="2024-11" db="EMBL/GenBank/DDBJ databases">
        <title>Adaptive evolution of stress response genes in parasites aligns with host niche diversity.</title>
        <authorList>
            <person name="Hahn C."/>
            <person name="Resl P."/>
        </authorList>
    </citation>
    <scope>NUCLEOTIDE SEQUENCE [LARGE SCALE GENOMIC DNA]</scope>
    <source>
        <strain evidence="8">EGGRZ-B1_66</strain>
        <tissue evidence="8">Body</tissue>
    </source>
</reference>
<proteinExistence type="predicted"/>
<dbReference type="PROSITE" id="PS00107">
    <property type="entry name" value="PROTEIN_KINASE_ATP"/>
    <property type="match status" value="1"/>
</dbReference>
<evidence type="ECO:0000259" key="7">
    <source>
        <dbReference type="Pfam" id="PF13281"/>
    </source>
</evidence>
<feature type="domain" description="MAP3K TRAFs-binding" evidence="7">
    <location>
        <begin position="79"/>
        <end position="342"/>
    </location>
</feature>
<evidence type="ECO:0000256" key="6">
    <source>
        <dbReference type="PROSITE-ProRule" id="PRU10141"/>
    </source>
</evidence>
<keyword evidence="4 8" id="KW-0418">Kinase</keyword>
<sequence length="545" mass="63034">MKSRLNIRLPFKLDENNKIFAILDPLSPPELLLSKLEDIINEKIDELASGGARDHFIQALTCDYKIDPNICIKHLNIWIEKIAKDRSLLNFEVVSTLIVFLRDIGSVAAHGDIIRMMNVVESKDEQLFRNPMLQYYLAFSLNRRNEADDRKKALQIARQIVLASDQVQADYYGLVGRICKDEYLDSKRTSPDASLLDEAVKSYSAGFAKTYDTYNGINLLTLLNVKRFSSKGPPSETDENEFQKHATNMGFLLSSSSKLEELEHSNDYWEVATYLEYYFNKEDYESAIKAIEIIYKKDFPVIWKEKSTLSNLGLIRNCFEQGKKKQAQTSFEQIVFYKWLEFFNQQLYSCPVKDCLRFNVIYVYQGKFLPCEMQLNLDYGSESESVVISFEKLLNDSSKYDLSNKGIPLFKEDSKVHLVCRSDGDIKWLQKNCIDNKRHSVLVITRFASKGFQFEFPTEKCRDIFYEHILPYTSLEESFPKQDVIVSLVISKFNIAVQLVEDVKTEHIGSGQYGNVFKAYAKINGDMPRPVAIKEFNFSEQDYEE</sequence>